<dbReference type="CDD" id="cd03230">
    <property type="entry name" value="ABC_DR_subfamily_A"/>
    <property type="match status" value="1"/>
</dbReference>
<dbReference type="Proteomes" id="UP000676917">
    <property type="component" value="Unassembled WGS sequence"/>
</dbReference>
<dbReference type="Pfam" id="PF00005">
    <property type="entry name" value="ABC_tran"/>
    <property type="match status" value="1"/>
</dbReference>
<evidence type="ECO:0000256" key="3">
    <source>
        <dbReference type="ARBA" id="ARBA00022840"/>
    </source>
</evidence>
<evidence type="ECO:0000256" key="2">
    <source>
        <dbReference type="ARBA" id="ARBA00022741"/>
    </source>
</evidence>
<dbReference type="RefSeq" id="WP_212922103.1">
    <property type="nucleotide sequence ID" value="NZ_BORP01000008.1"/>
</dbReference>
<dbReference type="InterPro" id="IPR003439">
    <property type="entry name" value="ABC_transporter-like_ATP-bd"/>
</dbReference>
<dbReference type="GO" id="GO:0005524">
    <property type="term" value="F:ATP binding"/>
    <property type="evidence" value="ECO:0007669"/>
    <property type="project" value="UniProtKB-KW"/>
</dbReference>
<dbReference type="EMBL" id="BORP01000008">
    <property type="protein sequence ID" value="GIO28648.1"/>
    <property type="molecule type" value="Genomic_DNA"/>
</dbReference>
<dbReference type="PANTHER" id="PTHR42939:SF1">
    <property type="entry name" value="ABC TRANSPORTER ATP-BINDING PROTEIN ALBC-RELATED"/>
    <property type="match status" value="1"/>
</dbReference>
<gene>
    <name evidence="5" type="ORF">J43TS3_32590</name>
</gene>
<name>A0A920C8F4_9BACI</name>
<dbReference type="InterPro" id="IPR051782">
    <property type="entry name" value="ABC_Transporter_VariousFunc"/>
</dbReference>
<evidence type="ECO:0000313" key="5">
    <source>
        <dbReference type="EMBL" id="GIO28648.1"/>
    </source>
</evidence>
<dbReference type="SMART" id="SM00382">
    <property type="entry name" value="AAA"/>
    <property type="match status" value="1"/>
</dbReference>
<protein>
    <submittedName>
        <fullName evidence="5">ABC transporter ATP-binding protein</fullName>
    </submittedName>
</protein>
<accession>A0A920C8F4</accession>
<organism evidence="5 6">
    <name type="scientific">Ornithinibacillus bavariensis</name>
    <dbReference type="NCBI Taxonomy" id="545502"/>
    <lineage>
        <taxon>Bacteria</taxon>
        <taxon>Bacillati</taxon>
        <taxon>Bacillota</taxon>
        <taxon>Bacilli</taxon>
        <taxon>Bacillales</taxon>
        <taxon>Bacillaceae</taxon>
        <taxon>Ornithinibacillus</taxon>
    </lineage>
</organism>
<dbReference type="Gene3D" id="3.40.50.300">
    <property type="entry name" value="P-loop containing nucleotide triphosphate hydrolases"/>
    <property type="match status" value="1"/>
</dbReference>
<dbReference type="GO" id="GO:0016887">
    <property type="term" value="F:ATP hydrolysis activity"/>
    <property type="evidence" value="ECO:0007669"/>
    <property type="project" value="InterPro"/>
</dbReference>
<evidence type="ECO:0000256" key="1">
    <source>
        <dbReference type="ARBA" id="ARBA00022448"/>
    </source>
</evidence>
<keyword evidence="6" id="KW-1185">Reference proteome</keyword>
<dbReference type="AlphaFoldDB" id="A0A920C8F4"/>
<comment type="caution">
    <text evidence="5">The sequence shown here is derived from an EMBL/GenBank/DDBJ whole genome shotgun (WGS) entry which is preliminary data.</text>
</comment>
<dbReference type="SUPFAM" id="SSF52540">
    <property type="entry name" value="P-loop containing nucleoside triphosphate hydrolases"/>
    <property type="match status" value="1"/>
</dbReference>
<dbReference type="PROSITE" id="PS50893">
    <property type="entry name" value="ABC_TRANSPORTER_2"/>
    <property type="match status" value="1"/>
</dbReference>
<evidence type="ECO:0000313" key="6">
    <source>
        <dbReference type="Proteomes" id="UP000676917"/>
    </source>
</evidence>
<keyword evidence="3 5" id="KW-0067">ATP-binding</keyword>
<keyword evidence="2" id="KW-0547">Nucleotide-binding</keyword>
<dbReference type="PANTHER" id="PTHR42939">
    <property type="entry name" value="ABC TRANSPORTER ATP-BINDING PROTEIN ALBC-RELATED"/>
    <property type="match status" value="1"/>
</dbReference>
<sequence>MKLISLENINKTYSGKTVIQDISLDILKHQSMVFMGTNGAGKSTLLKIITGLLLPSSGRVIKHSKPLHIGYVPERFPNLLRFTPLEYLNYMGRIQGIPVMELEKRIPILLDRLALSHVKNKRIDTFSKGMVQKIGIIQSILRKPDLLILDEPLSGLDIHTQNELVHIMAEFKDEGITIILTYHESDILLKIAERIVILGEGQIKGDYHVKDIDKPQMVIETSGIDEQIIHTFNGILRVSKNGETLQAHALQEKSDNILLEILNKGGKIHSVGVHDPLNQLIMENYVNK</sequence>
<dbReference type="InterPro" id="IPR027417">
    <property type="entry name" value="P-loop_NTPase"/>
</dbReference>
<proteinExistence type="predicted"/>
<keyword evidence="1" id="KW-0813">Transport</keyword>
<dbReference type="InterPro" id="IPR003593">
    <property type="entry name" value="AAA+_ATPase"/>
</dbReference>
<reference evidence="5" key="1">
    <citation type="submission" date="2021-03" db="EMBL/GenBank/DDBJ databases">
        <title>Antimicrobial resistance genes in bacteria isolated from Japanese honey, and their potential for conferring macrolide and lincosamide resistance in the American foulbrood pathogen Paenibacillus larvae.</title>
        <authorList>
            <person name="Okamoto M."/>
            <person name="Kumagai M."/>
            <person name="Kanamori H."/>
            <person name="Takamatsu D."/>
        </authorList>
    </citation>
    <scope>NUCLEOTIDE SEQUENCE</scope>
    <source>
        <strain evidence="5">J43TS3</strain>
    </source>
</reference>
<feature type="domain" description="ABC transporter" evidence="4">
    <location>
        <begin position="4"/>
        <end position="225"/>
    </location>
</feature>
<evidence type="ECO:0000259" key="4">
    <source>
        <dbReference type="PROSITE" id="PS50893"/>
    </source>
</evidence>